<evidence type="ECO:0000256" key="2">
    <source>
        <dbReference type="ARBA" id="ARBA00023604"/>
    </source>
</evidence>
<dbReference type="GeneID" id="54454928"/>
<keyword evidence="4" id="KW-1185">Reference proteome</keyword>
<sequence length="235" mass="27029">MRNHQDKLSLDTNGFIYTTEMISALTDEDFGDTGKVSEVYISNGADYLKRSLGAKEAVFLAQNIRRRHESFPALPRANYNTSADQPIQGAHVDYPTSRVHDLVRRIFKEEAGNQLLRENRIQVIHVWRPLRGPVIDWPLALCDYSSLDVDTDLVATDNVYPHVVSETFNVFHNPKHAWYYLSNQMPHESLIFKGFDNAEKVAKHCPHAAFELMNTWDPDQFRESVECAFLLVYSQ</sequence>
<reference evidence="5" key="2">
    <citation type="submission" date="2020-04" db="EMBL/GenBank/DDBJ databases">
        <authorList>
            <consortium name="NCBI Genome Project"/>
        </authorList>
    </citation>
    <scope>NUCLEOTIDE SEQUENCE</scope>
    <source>
        <strain evidence="5">CBS 304.34</strain>
    </source>
</reference>
<evidence type="ECO:0000256" key="1">
    <source>
        <dbReference type="ARBA" id="ARBA00023002"/>
    </source>
</evidence>
<evidence type="ECO:0000313" key="3">
    <source>
        <dbReference type="EMBL" id="KAF2811980.1"/>
    </source>
</evidence>
<evidence type="ECO:0000313" key="5">
    <source>
        <dbReference type="RefSeq" id="XP_033578944.1"/>
    </source>
</evidence>
<comment type="similarity">
    <text evidence="2">Belongs to the asaB hydroxylase/desaturase family.</text>
</comment>
<reference evidence="3 5" key="1">
    <citation type="journal article" date="2020" name="Stud. Mycol.">
        <title>101 Dothideomycetes genomes: a test case for predicting lifestyles and emergence of pathogens.</title>
        <authorList>
            <person name="Haridas S."/>
            <person name="Albert R."/>
            <person name="Binder M."/>
            <person name="Bloem J."/>
            <person name="Labutti K."/>
            <person name="Salamov A."/>
            <person name="Andreopoulos B."/>
            <person name="Baker S."/>
            <person name="Barry K."/>
            <person name="Bills G."/>
            <person name="Bluhm B."/>
            <person name="Cannon C."/>
            <person name="Castanera R."/>
            <person name="Culley D."/>
            <person name="Daum C."/>
            <person name="Ezra D."/>
            <person name="Gonzalez J."/>
            <person name="Henrissat B."/>
            <person name="Kuo A."/>
            <person name="Liang C."/>
            <person name="Lipzen A."/>
            <person name="Lutzoni F."/>
            <person name="Magnuson J."/>
            <person name="Mondo S."/>
            <person name="Nolan M."/>
            <person name="Ohm R."/>
            <person name="Pangilinan J."/>
            <person name="Park H.-J."/>
            <person name="Ramirez L."/>
            <person name="Alfaro M."/>
            <person name="Sun H."/>
            <person name="Tritt A."/>
            <person name="Yoshinaga Y."/>
            <person name="Zwiers L.-H."/>
            <person name="Turgeon B."/>
            <person name="Goodwin S."/>
            <person name="Spatafora J."/>
            <person name="Crous P."/>
            <person name="Grigoriev I."/>
        </authorList>
    </citation>
    <scope>NUCLEOTIDE SEQUENCE</scope>
    <source>
        <strain evidence="3 5">CBS 304.34</strain>
    </source>
</reference>
<dbReference type="EMBL" id="MU003698">
    <property type="protein sequence ID" value="KAF2811980.1"/>
    <property type="molecule type" value="Genomic_DNA"/>
</dbReference>
<dbReference type="InterPro" id="IPR044053">
    <property type="entry name" value="AsaB-like"/>
</dbReference>
<reference evidence="5" key="3">
    <citation type="submission" date="2025-04" db="UniProtKB">
        <authorList>
            <consortium name="RefSeq"/>
        </authorList>
    </citation>
    <scope>IDENTIFICATION</scope>
    <source>
        <strain evidence="5">CBS 304.34</strain>
    </source>
</reference>
<dbReference type="AlphaFoldDB" id="A0A6A6YT41"/>
<dbReference type="Proteomes" id="UP000504636">
    <property type="component" value="Unplaced"/>
</dbReference>
<dbReference type="RefSeq" id="XP_033578944.1">
    <property type="nucleotide sequence ID" value="XM_033714035.1"/>
</dbReference>
<dbReference type="PANTHER" id="PTHR34598">
    <property type="entry name" value="BLL6449 PROTEIN"/>
    <property type="match status" value="1"/>
</dbReference>
<protein>
    <recommendedName>
        <fullName evidence="6">Methyltransferase</fullName>
    </recommendedName>
</protein>
<gene>
    <name evidence="3 5" type="ORF">BDZ99DRAFT_284733</name>
</gene>
<dbReference type="GO" id="GO:0016491">
    <property type="term" value="F:oxidoreductase activity"/>
    <property type="evidence" value="ECO:0007669"/>
    <property type="project" value="UniProtKB-KW"/>
</dbReference>
<evidence type="ECO:0008006" key="6">
    <source>
        <dbReference type="Google" id="ProtNLM"/>
    </source>
</evidence>
<dbReference type="NCBIfam" id="NF041278">
    <property type="entry name" value="CmcJ_NvfI_EfuI"/>
    <property type="match status" value="1"/>
</dbReference>
<dbReference type="PANTHER" id="PTHR34598:SF3">
    <property type="entry name" value="OXIDOREDUCTASE AN1597"/>
    <property type="match status" value="1"/>
</dbReference>
<dbReference type="OrthoDB" id="412788at2759"/>
<organism evidence="3">
    <name type="scientific">Mytilinidion resinicola</name>
    <dbReference type="NCBI Taxonomy" id="574789"/>
    <lineage>
        <taxon>Eukaryota</taxon>
        <taxon>Fungi</taxon>
        <taxon>Dikarya</taxon>
        <taxon>Ascomycota</taxon>
        <taxon>Pezizomycotina</taxon>
        <taxon>Dothideomycetes</taxon>
        <taxon>Pleosporomycetidae</taxon>
        <taxon>Mytilinidiales</taxon>
        <taxon>Mytilinidiaceae</taxon>
        <taxon>Mytilinidion</taxon>
    </lineage>
</organism>
<keyword evidence="1" id="KW-0560">Oxidoreductase</keyword>
<accession>A0A6A6YT41</accession>
<name>A0A6A6YT41_9PEZI</name>
<proteinExistence type="inferred from homology"/>
<evidence type="ECO:0000313" key="4">
    <source>
        <dbReference type="Proteomes" id="UP000504636"/>
    </source>
</evidence>